<proteinExistence type="predicted"/>
<sequence length="116" mass="13416">MGPSSYSNQAPPDIDEELIRKTLNRIADNDELVEKNVAEIKQFSGEIKTRIQLLIKDLEEDLQTLDEERQDSFERLNSHLTLSNYLIRLKTQQGVELYLSIIGDQLHDQYDKAKLA</sequence>
<gene>
    <name evidence="2" type="ORF">QCA50_015783</name>
</gene>
<dbReference type="Proteomes" id="UP001385951">
    <property type="component" value="Unassembled WGS sequence"/>
</dbReference>
<evidence type="ECO:0000313" key="3">
    <source>
        <dbReference type="Proteomes" id="UP001385951"/>
    </source>
</evidence>
<dbReference type="AlphaFoldDB" id="A0AAW0FUG3"/>
<protein>
    <submittedName>
        <fullName evidence="2">Uncharacterized protein</fullName>
    </submittedName>
</protein>
<organism evidence="2 3">
    <name type="scientific">Cerrena zonata</name>
    <dbReference type="NCBI Taxonomy" id="2478898"/>
    <lineage>
        <taxon>Eukaryota</taxon>
        <taxon>Fungi</taxon>
        <taxon>Dikarya</taxon>
        <taxon>Basidiomycota</taxon>
        <taxon>Agaricomycotina</taxon>
        <taxon>Agaricomycetes</taxon>
        <taxon>Polyporales</taxon>
        <taxon>Cerrenaceae</taxon>
        <taxon>Cerrena</taxon>
    </lineage>
</organism>
<evidence type="ECO:0000256" key="1">
    <source>
        <dbReference type="SAM" id="Coils"/>
    </source>
</evidence>
<name>A0AAW0FUG3_9APHY</name>
<dbReference type="EMBL" id="JASBNA010000043">
    <property type="protein sequence ID" value="KAK7681168.1"/>
    <property type="molecule type" value="Genomic_DNA"/>
</dbReference>
<keyword evidence="3" id="KW-1185">Reference proteome</keyword>
<evidence type="ECO:0000313" key="2">
    <source>
        <dbReference type="EMBL" id="KAK7681168.1"/>
    </source>
</evidence>
<reference evidence="2 3" key="1">
    <citation type="submission" date="2022-09" db="EMBL/GenBank/DDBJ databases">
        <authorList>
            <person name="Palmer J.M."/>
        </authorList>
    </citation>
    <scope>NUCLEOTIDE SEQUENCE [LARGE SCALE GENOMIC DNA]</scope>
    <source>
        <strain evidence="2 3">DSM 7382</strain>
    </source>
</reference>
<feature type="coiled-coil region" evidence="1">
    <location>
        <begin position="48"/>
        <end position="75"/>
    </location>
</feature>
<accession>A0AAW0FUG3</accession>
<keyword evidence="1" id="KW-0175">Coiled coil</keyword>
<comment type="caution">
    <text evidence="2">The sequence shown here is derived from an EMBL/GenBank/DDBJ whole genome shotgun (WGS) entry which is preliminary data.</text>
</comment>